<sequence length="408" mass="43552">MTHEQTSDDGHPVDQPVHPRAYAADLPVTGAWRPGDPVGDRRFAPVGGGRPFVLEGGGVLSDVSMAFETWGELSPAADNAILICHALTGDSHAHGEAGDAHATPGWWNGVIGPGCGIDTDRYFVVCVNSLGGCQGSTGPSSVDPETGAPYGSTFPTVTTRDIVRCQAAVADHLGVDSWLAVVGGSMGGMQVLEWGVMFPDRVRFIAPIATTLAASAQQVAWSAVGRTALALDPRFRGGDYYDAKPGDGPFAGLAIARSVAQITYRSAEVFDGRFARDLVDPRSVFGHWDRFQVESYLDYHGEKLVRRFDANTYLILNRTMDLHDLARDRGSMESAIRRLAHLPALTLSISSDVLYPTAQQAAIRDAIRAAGGRCDHHVIQSPDGHDGFLLAARQVGSHLAGFLREVGV</sequence>
<dbReference type="InterPro" id="IPR000073">
    <property type="entry name" value="AB_hydrolase_1"/>
</dbReference>
<dbReference type="NCBIfam" id="TIGR01392">
    <property type="entry name" value="homoserO_Ac_trn"/>
    <property type="match status" value="1"/>
</dbReference>
<dbReference type="HAMAP" id="MF_00296">
    <property type="entry name" value="MetX_acyltransf"/>
    <property type="match status" value="1"/>
</dbReference>
<proteinExistence type="inferred from homology"/>
<accession>A0A381RT45</accession>
<keyword evidence="1" id="KW-0808">Transferase</keyword>
<dbReference type="SUPFAM" id="SSF53474">
    <property type="entry name" value="alpha/beta-Hydrolases"/>
    <property type="match status" value="1"/>
</dbReference>
<organism evidence="3">
    <name type="scientific">marine metagenome</name>
    <dbReference type="NCBI Taxonomy" id="408172"/>
    <lineage>
        <taxon>unclassified sequences</taxon>
        <taxon>metagenomes</taxon>
        <taxon>ecological metagenomes</taxon>
    </lineage>
</organism>
<dbReference type="Gene3D" id="1.10.1740.110">
    <property type="match status" value="1"/>
</dbReference>
<dbReference type="Pfam" id="PF00561">
    <property type="entry name" value="Abhydrolase_1"/>
    <property type="match status" value="1"/>
</dbReference>
<reference evidence="3" key="1">
    <citation type="submission" date="2018-05" db="EMBL/GenBank/DDBJ databases">
        <authorList>
            <person name="Lanie J.A."/>
            <person name="Ng W.-L."/>
            <person name="Kazmierczak K.M."/>
            <person name="Andrzejewski T.M."/>
            <person name="Davidsen T.M."/>
            <person name="Wayne K.J."/>
            <person name="Tettelin H."/>
            <person name="Glass J.I."/>
            <person name="Rusch D."/>
            <person name="Podicherti R."/>
            <person name="Tsui H.-C.T."/>
            <person name="Winkler M.E."/>
        </authorList>
    </citation>
    <scope>NUCLEOTIDE SEQUENCE</scope>
</reference>
<dbReference type="EMBL" id="UINC01002217">
    <property type="protein sequence ID" value="SUZ94249.1"/>
    <property type="molecule type" value="Genomic_DNA"/>
</dbReference>
<dbReference type="Gene3D" id="3.40.50.1820">
    <property type="entry name" value="alpha/beta hydrolase"/>
    <property type="match status" value="1"/>
</dbReference>
<dbReference type="GO" id="GO:0009092">
    <property type="term" value="P:homoserine metabolic process"/>
    <property type="evidence" value="ECO:0007669"/>
    <property type="project" value="TreeGrafter"/>
</dbReference>
<name>A0A381RT45_9ZZZZ</name>
<protein>
    <recommendedName>
        <fullName evidence="2">AB hydrolase-1 domain-containing protein</fullName>
    </recommendedName>
</protein>
<gene>
    <name evidence="3" type="ORF">METZ01_LOCUS47103</name>
</gene>
<dbReference type="GO" id="GO:0004414">
    <property type="term" value="F:homoserine O-acetyltransferase activity"/>
    <property type="evidence" value="ECO:0007669"/>
    <property type="project" value="TreeGrafter"/>
</dbReference>
<dbReference type="PANTHER" id="PTHR32268">
    <property type="entry name" value="HOMOSERINE O-ACETYLTRANSFERASE"/>
    <property type="match status" value="1"/>
</dbReference>
<dbReference type="PANTHER" id="PTHR32268:SF11">
    <property type="entry name" value="HOMOSERINE O-ACETYLTRANSFERASE"/>
    <property type="match status" value="1"/>
</dbReference>
<evidence type="ECO:0000259" key="2">
    <source>
        <dbReference type="Pfam" id="PF00561"/>
    </source>
</evidence>
<evidence type="ECO:0000313" key="3">
    <source>
        <dbReference type="EMBL" id="SUZ94249.1"/>
    </source>
</evidence>
<dbReference type="PIRSF" id="PIRSF000443">
    <property type="entry name" value="Homoser_Ac_trans"/>
    <property type="match status" value="1"/>
</dbReference>
<dbReference type="GO" id="GO:0009086">
    <property type="term" value="P:methionine biosynthetic process"/>
    <property type="evidence" value="ECO:0007669"/>
    <property type="project" value="TreeGrafter"/>
</dbReference>
<dbReference type="InterPro" id="IPR029058">
    <property type="entry name" value="AB_hydrolase_fold"/>
</dbReference>
<evidence type="ECO:0000256" key="1">
    <source>
        <dbReference type="ARBA" id="ARBA00022679"/>
    </source>
</evidence>
<dbReference type="NCBIfam" id="NF001209">
    <property type="entry name" value="PRK00175.1"/>
    <property type="match status" value="1"/>
</dbReference>
<dbReference type="AlphaFoldDB" id="A0A381RT45"/>
<dbReference type="InterPro" id="IPR008220">
    <property type="entry name" value="HAT_MetX-like"/>
</dbReference>
<feature type="domain" description="AB hydrolase-1" evidence="2">
    <location>
        <begin position="79"/>
        <end position="312"/>
    </location>
</feature>